<evidence type="ECO:0000256" key="3">
    <source>
        <dbReference type="ARBA" id="ARBA00022723"/>
    </source>
</evidence>
<evidence type="ECO:0000256" key="6">
    <source>
        <dbReference type="ARBA" id="ARBA00023015"/>
    </source>
</evidence>
<dbReference type="SMART" id="SM00549">
    <property type="entry name" value="TAFH"/>
    <property type="match status" value="1"/>
</dbReference>
<evidence type="ECO:0000256" key="4">
    <source>
        <dbReference type="ARBA" id="ARBA00022771"/>
    </source>
</evidence>
<dbReference type="Pfam" id="PF08788">
    <property type="entry name" value="NHR2"/>
    <property type="match status" value="1"/>
</dbReference>
<dbReference type="PANTHER" id="PTHR10379:SF14">
    <property type="entry name" value="NERVY, ISOFORM D"/>
    <property type="match status" value="1"/>
</dbReference>
<protein>
    <recommendedName>
        <fullName evidence="15">CBFA2/RUNX1 partner transcriptional co-repressor 3</fullName>
    </recommendedName>
</protein>
<evidence type="ECO:0000256" key="1">
    <source>
        <dbReference type="ARBA" id="ARBA00004123"/>
    </source>
</evidence>
<dbReference type="Proteomes" id="UP000678393">
    <property type="component" value="Unassembled WGS sequence"/>
</dbReference>
<evidence type="ECO:0000256" key="8">
    <source>
        <dbReference type="ARBA" id="ARBA00023242"/>
    </source>
</evidence>
<evidence type="ECO:0000313" key="14">
    <source>
        <dbReference type="Proteomes" id="UP000678393"/>
    </source>
</evidence>
<keyword evidence="4 9" id="KW-0863">Zinc-finger</keyword>
<dbReference type="GO" id="GO:0006351">
    <property type="term" value="P:DNA-templated transcription"/>
    <property type="evidence" value="ECO:0007669"/>
    <property type="project" value="InterPro"/>
</dbReference>
<evidence type="ECO:0008006" key="15">
    <source>
        <dbReference type="Google" id="ProtNLM"/>
    </source>
</evidence>
<dbReference type="GO" id="GO:0003714">
    <property type="term" value="F:transcription corepressor activity"/>
    <property type="evidence" value="ECO:0007669"/>
    <property type="project" value="InterPro"/>
</dbReference>
<dbReference type="PROSITE" id="PS01360">
    <property type="entry name" value="ZF_MYND_1"/>
    <property type="match status" value="1"/>
</dbReference>
<keyword evidence="8" id="KW-0539">Nucleus</keyword>
<dbReference type="PROSITE" id="PS51119">
    <property type="entry name" value="TAFH"/>
    <property type="match status" value="1"/>
</dbReference>
<evidence type="ECO:0000256" key="5">
    <source>
        <dbReference type="ARBA" id="ARBA00022833"/>
    </source>
</evidence>
<evidence type="ECO:0000256" key="2">
    <source>
        <dbReference type="ARBA" id="ARBA00022491"/>
    </source>
</evidence>
<dbReference type="PANTHER" id="PTHR10379">
    <property type="entry name" value="MTG8 ETO EIGHT TWENTY ONE PROTEIN"/>
    <property type="match status" value="1"/>
</dbReference>
<comment type="caution">
    <text evidence="13">The sequence shown here is derived from an EMBL/GenBank/DDBJ whole genome shotgun (WGS) entry which is preliminary data.</text>
</comment>
<reference evidence="13" key="1">
    <citation type="submission" date="2021-04" db="EMBL/GenBank/DDBJ databases">
        <authorList>
            <consortium name="Molecular Ecology Group"/>
        </authorList>
    </citation>
    <scope>NUCLEOTIDE SEQUENCE</scope>
</reference>
<feature type="non-terminal residue" evidence="13">
    <location>
        <position position="599"/>
    </location>
</feature>
<dbReference type="Pfam" id="PF07531">
    <property type="entry name" value="TAFH"/>
    <property type="match status" value="1"/>
</dbReference>
<dbReference type="AlphaFoldDB" id="A0A8S3YFM2"/>
<keyword evidence="14" id="KW-1185">Reference proteome</keyword>
<dbReference type="Gene3D" id="1.20.120.1110">
    <property type="entry name" value="TAFH/NHR1 domain"/>
    <property type="match status" value="1"/>
</dbReference>
<keyword evidence="7" id="KW-0804">Transcription</keyword>
<feature type="compositionally biased region" description="Low complexity" evidence="10">
    <location>
        <begin position="519"/>
        <end position="533"/>
    </location>
</feature>
<keyword evidence="6" id="KW-0805">Transcription regulation</keyword>
<feature type="compositionally biased region" description="Low complexity" evidence="10">
    <location>
        <begin position="564"/>
        <end position="581"/>
    </location>
</feature>
<evidence type="ECO:0000259" key="11">
    <source>
        <dbReference type="PROSITE" id="PS50865"/>
    </source>
</evidence>
<sequence length="599" mass="65528">YRECVMPGNPESKGDSLHMTSPKISNLVEMVPAVRSLSANGFPPEFKASYQTVSRDCPSPASVASLMKSSNTHLPPTSGSRQLSKLKRFLTTLQQFGSDISPQIGERVRSLVLGLVNSHLSIEDFHAKLQQATNFPLKPFVIPFLKANLPLLQRELFYCARLAKQSPQQFLTQNEHMMFSPVQSPVSLQESLVLQVNENGKRRLSDSGPYEDRSDLETPAKRYHCNQCSSPGSAGGQSPDSVFSVSVGASCRLQDISKSCGSREHDRGGAEVEADRERQFQTSMCLRRTEVFDHCERFSDDWQHIESLLGCILSMVDKTKRAVSVLRDRSLQDREDVSLWSQHQALSAGEEPVMRALRHSGDVVCDVRKRADDVVVDVRRQAMLELQRAVTSADKKAADLVMAETFRMERAVADVRAQVQSKLLQSVYPQEESAESCWNCGRKASETCSGCNMARYCGSFCQHKDWDKHHHVCGRAHVSSTVDLRPMPRTTSSKTSMVARLGSGTKGQQTLPSKEFSAVDHSSYSSASPQPSAVPCLSAKDEAQTTTAPATVSSTQRSTSPGVSASTGTPSPASSNPDNSATEADTSITSQTLSETSAA</sequence>
<dbReference type="SUPFAM" id="SSF144232">
    <property type="entry name" value="HIT/MYND zinc finger-like"/>
    <property type="match status" value="1"/>
</dbReference>
<feature type="compositionally biased region" description="Polar residues" evidence="10">
    <location>
        <begin position="582"/>
        <end position="599"/>
    </location>
</feature>
<keyword evidence="3" id="KW-0479">Metal-binding</keyword>
<dbReference type="PRINTS" id="PR01875">
    <property type="entry name" value="ETOFAMILY"/>
</dbReference>
<dbReference type="OrthoDB" id="8872930at2759"/>
<feature type="domain" description="TAFH" evidence="12">
    <location>
        <begin position="80"/>
        <end position="175"/>
    </location>
</feature>
<dbReference type="GO" id="GO:0008270">
    <property type="term" value="F:zinc ion binding"/>
    <property type="evidence" value="ECO:0007669"/>
    <property type="project" value="UniProtKB-KW"/>
</dbReference>
<dbReference type="InterPro" id="IPR014896">
    <property type="entry name" value="NHR2"/>
</dbReference>
<evidence type="ECO:0000313" key="13">
    <source>
        <dbReference type="EMBL" id="CAG5115188.1"/>
    </source>
</evidence>
<comment type="subcellular location">
    <subcellularLocation>
        <location evidence="1">Nucleus</location>
    </subcellularLocation>
</comment>
<dbReference type="Pfam" id="PF01753">
    <property type="entry name" value="zf-MYND"/>
    <property type="match status" value="1"/>
</dbReference>
<dbReference type="FunFam" id="6.10.140.2220:FF:000001">
    <property type="entry name" value="CBFA2/RUNX1 translocation partner 3"/>
    <property type="match status" value="1"/>
</dbReference>
<dbReference type="PROSITE" id="PS50865">
    <property type="entry name" value="ZF_MYND_2"/>
    <property type="match status" value="1"/>
</dbReference>
<name>A0A8S3YFM2_9EUPU</name>
<dbReference type="InterPro" id="IPR013289">
    <property type="entry name" value="CBFA2T1/2/3"/>
</dbReference>
<organism evidence="13 14">
    <name type="scientific">Candidula unifasciata</name>
    <dbReference type="NCBI Taxonomy" id="100452"/>
    <lineage>
        <taxon>Eukaryota</taxon>
        <taxon>Metazoa</taxon>
        <taxon>Spiralia</taxon>
        <taxon>Lophotrochozoa</taxon>
        <taxon>Mollusca</taxon>
        <taxon>Gastropoda</taxon>
        <taxon>Heterobranchia</taxon>
        <taxon>Euthyneura</taxon>
        <taxon>Panpulmonata</taxon>
        <taxon>Eupulmonata</taxon>
        <taxon>Stylommatophora</taxon>
        <taxon>Helicina</taxon>
        <taxon>Helicoidea</taxon>
        <taxon>Geomitridae</taxon>
        <taxon>Candidula</taxon>
    </lineage>
</organism>
<dbReference type="FunFam" id="1.20.120.1110:FF:000001">
    <property type="entry name" value="RUNX1 translocation partner 1"/>
    <property type="match status" value="1"/>
</dbReference>
<dbReference type="Gene3D" id="6.10.250.230">
    <property type="match status" value="1"/>
</dbReference>
<evidence type="ECO:0000256" key="10">
    <source>
        <dbReference type="SAM" id="MobiDB-lite"/>
    </source>
</evidence>
<dbReference type="EMBL" id="CAJHNH020000085">
    <property type="protein sequence ID" value="CAG5115188.1"/>
    <property type="molecule type" value="Genomic_DNA"/>
</dbReference>
<dbReference type="InterPro" id="IPR037249">
    <property type="entry name" value="TAFH/NHR1_dom_sf"/>
</dbReference>
<accession>A0A8S3YFM2</accession>
<feature type="region of interest" description="Disordered" evidence="10">
    <location>
        <begin position="484"/>
        <end position="599"/>
    </location>
</feature>
<evidence type="ECO:0000259" key="12">
    <source>
        <dbReference type="PROSITE" id="PS51119"/>
    </source>
</evidence>
<evidence type="ECO:0000256" key="7">
    <source>
        <dbReference type="ARBA" id="ARBA00023163"/>
    </source>
</evidence>
<feature type="compositionally biased region" description="Polar residues" evidence="10">
    <location>
        <begin position="544"/>
        <end position="563"/>
    </location>
</feature>
<dbReference type="GO" id="GO:0005634">
    <property type="term" value="C:nucleus"/>
    <property type="evidence" value="ECO:0007669"/>
    <property type="project" value="UniProtKB-SubCell"/>
</dbReference>
<evidence type="ECO:0000256" key="9">
    <source>
        <dbReference type="PROSITE-ProRule" id="PRU00134"/>
    </source>
</evidence>
<gene>
    <name evidence="13" type="ORF">CUNI_LOCUS746</name>
</gene>
<proteinExistence type="predicted"/>
<dbReference type="SUPFAM" id="SSF158553">
    <property type="entry name" value="TAFH domain-like"/>
    <property type="match status" value="1"/>
</dbReference>
<feature type="domain" description="MYND-type" evidence="11">
    <location>
        <begin position="437"/>
        <end position="473"/>
    </location>
</feature>
<dbReference type="InterPro" id="IPR002893">
    <property type="entry name" value="Znf_MYND"/>
</dbReference>
<dbReference type="Gene3D" id="6.10.140.2220">
    <property type="match status" value="1"/>
</dbReference>
<keyword evidence="2" id="KW-0678">Repressor</keyword>
<keyword evidence="5" id="KW-0862">Zinc</keyword>
<dbReference type="InterPro" id="IPR003894">
    <property type="entry name" value="TAFH_NHR1"/>
</dbReference>